<dbReference type="GO" id="GO:0005198">
    <property type="term" value="F:structural molecule activity"/>
    <property type="evidence" value="ECO:0007669"/>
    <property type="project" value="InterPro"/>
</dbReference>
<keyword evidence="9" id="KW-0966">Cell projection</keyword>
<keyword evidence="6 8" id="KW-0975">Bacterial flagellum</keyword>
<dbReference type="GO" id="GO:0071973">
    <property type="term" value="P:bacterial-type flagellum-dependent cell motility"/>
    <property type="evidence" value="ECO:0007669"/>
    <property type="project" value="InterPro"/>
</dbReference>
<comment type="similarity">
    <text evidence="8">Belongs to the FlgI family.</text>
</comment>
<keyword evidence="5" id="KW-0574">Periplasm</keyword>
<comment type="subcellular location">
    <subcellularLocation>
        <location evidence="2 8">Bacterial flagellum basal body</location>
    </subcellularLocation>
</comment>
<reference evidence="9 10" key="1">
    <citation type="journal article" date="2017" name="Int. J. Syst. Evol. Microbiol.">
        <title>Roseitalea porphyridii gen. nov., sp. nov., isolated from a red alga, and reclassification of Hoeflea suaedae Chung et al. 2013 as Pseudohoeflea suaedae gen. nov., comb. nov.</title>
        <authorList>
            <person name="Hyeon J.W."/>
            <person name="Jeong S.E."/>
            <person name="Baek K."/>
            <person name="Jeon C.O."/>
        </authorList>
    </citation>
    <scope>NUCLEOTIDE SEQUENCE [LARGE SCALE GENOMIC DNA]</scope>
    <source>
        <strain evidence="9 10">MA7-20</strain>
    </source>
</reference>
<dbReference type="AlphaFoldDB" id="A0A4V1A3W0"/>
<proteinExistence type="inferred from homology"/>
<evidence type="ECO:0000256" key="2">
    <source>
        <dbReference type="ARBA" id="ARBA00004117"/>
    </source>
</evidence>
<dbReference type="NCBIfam" id="NF003676">
    <property type="entry name" value="PRK05303.1"/>
    <property type="match status" value="1"/>
</dbReference>
<dbReference type="InterPro" id="IPR001782">
    <property type="entry name" value="Flag_FlgI"/>
</dbReference>
<dbReference type="HAMAP" id="MF_00416">
    <property type="entry name" value="FlgI"/>
    <property type="match status" value="1"/>
</dbReference>
<dbReference type="KEGG" id="rpod:E0E05_07675"/>
<dbReference type="GO" id="GO:0030288">
    <property type="term" value="C:outer membrane-bounded periplasmic space"/>
    <property type="evidence" value="ECO:0007669"/>
    <property type="project" value="InterPro"/>
</dbReference>
<comment type="function">
    <text evidence="1 8">Assembles around the rod to form the L-ring and probably protects the motor/basal body from shearing forces during rotation.</text>
</comment>
<keyword evidence="4 8" id="KW-0732">Signal</keyword>
<comment type="subunit">
    <text evidence="8">The basal body constitutes a major portion of the flagellar organelle and consists of four rings (L,P,S, and M) mounted on a central rod.</text>
</comment>
<dbReference type="RefSeq" id="WP_131616179.1">
    <property type="nucleotide sequence ID" value="NZ_CP036532.1"/>
</dbReference>
<gene>
    <name evidence="8" type="primary">flgI</name>
    <name evidence="9" type="ORF">E0E05_07675</name>
</gene>
<dbReference type="GO" id="GO:0009428">
    <property type="term" value="C:bacterial-type flagellum basal body, distal rod, P ring"/>
    <property type="evidence" value="ECO:0007669"/>
    <property type="project" value="InterPro"/>
</dbReference>
<sequence length="367" mass="38013" precursor="true">MLRAIACALCLVAIMATDALATSRIKDIAVLQGGRDNQLIGYGLVVGLQGTGDSLRNAPFTEQSMRSMLDTLGVATAEGRARLKNIAAVMVTANLPAFATSGARIDVTVSSLGDATSLGGGQLVMTPLLGADGQIYAVAQGSVSVSGFTAEGQAETVTQGTPTTGRIAGGGIVEREVPVDFSREGGFLLQLRNPDFSTAVRITDAINAHARNAFGHAVAKELDARTVRLNKPKDVSPARFIAAIENIGVETDQPARVVLDEKSGTVVIGADVRVARVAVSHGALTVRITEAPNVVQPAPFSDGVTAVEPTTFIDIDEEGTQIGTIDGVDLQSLVEGLNRLGVQPRDIISILQAIKSAGALNAELVVQ</sequence>
<protein>
    <recommendedName>
        <fullName evidence="3 8">Flagellar P-ring protein</fullName>
    </recommendedName>
    <alternativeName>
        <fullName evidence="7 8">Basal body P-ring protein</fullName>
    </alternativeName>
</protein>
<organism evidence="9 10">
    <name type="scientific">Roseitalea porphyridii</name>
    <dbReference type="NCBI Taxonomy" id="1852022"/>
    <lineage>
        <taxon>Bacteria</taxon>
        <taxon>Pseudomonadati</taxon>
        <taxon>Pseudomonadota</taxon>
        <taxon>Alphaproteobacteria</taxon>
        <taxon>Hyphomicrobiales</taxon>
        <taxon>Ahrensiaceae</taxon>
        <taxon>Roseitalea</taxon>
    </lineage>
</organism>
<dbReference type="OrthoDB" id="9786431at2"/>
<feature type="chain" id="PRO_5021049483" description="Flagellar P-ring protein" evidence="8">
    <location>
        <begin position="22"/>
        <end position="367"/>
    </location>
</feature>
<keyword evidence="9" id="KW-0969">Cilium</keyword>
<evidence type="ECO:0000313" key="10">
    <source>
        <dbReference type="Proteomes" id="UP000293719"/>
    </source>
</evidence>
<feature type="signal peptide" evidence="8">
    <location>
        <begin position="1"/>
        <end position="21"/>
    </location>
</feature>
<accession>A0A4V1A3W0</accession>
<evidence type="ECO:0000256" key="6">
    <source>
        <dbReference type="ARBA" id="ARBA00023143"/>
    </source>
</evidence>
<dbReference type="Proteomes" id="UP000293719">
    <property type="component" value="Chromosome"/>
</dbReference>
<dbReference type="EMBL" id="CP036532">
    <property type="protein sequence ID" value="QBK30488.1"/>
    <property type="molecule type" value="Genomic_DNA"/>
</dbReference>
<dbReference type="PRINTS" id="PR01010">
    <property type="entry name" value="FLGPRINGFLGI"/>
</dbReference>
<evidence type="ECO:0000256" key="4">
    <source>
        <dbReference type="ARBA" id="ARBA00022729"/>
    </source>
</evidence>
<evidence type="ECO:0000256" key="5">
    <source>
        <dbReference type="ARBA" id="ARBA00022764"/>
    </source>
</evidence>
<keyword evidence="9" id="KW-0282">Flagellum</keyword>
<dbReference type="PANTHER" id="PTHR30381">
    <property type="entry name" value="FLAGELLAR P-RING PERIPLASMIC PROTEIN FLGI"/>
    <property type="match status" value="1"/>
</dbReference>
<evidence type="ECO:0000256" key="7">
    <source>
        <dbReference type="ARBA" id="ARBA00032344"/>
    </source>
</evidence>
<name>A0A4V1A3W0_9HYPH</name>
<evidence type="ECO:0000256" key="3">
    <source>
        <dbReference type="ARBA" id="ARBA00019515"/>
    </source>
</evidence>
<evidence type="ECO:0000256" key="8">
    <source>
        <dbReference type="HAMAP-Rule" id="MF_00416"/>
    </source>
</evidence>
<evidence type="ECO:0000256" key="1">
    <source>
        <dbReference type="ARBA" id="ARBA00002591"/>
    </source>
</evidence>
<dbReference type="Pfam" id="PF02119">
    <property type="entry name" value="FlgI"/>
    <property type="match status" value="1"/>
</dbReference>
<dbReference type="GeneID" id="90767171"/>
<dbReference type="PANTHER" id="PTHR30381:SF0">
    <property type="entry name" value="FLAGELLAR P-RING PROTEIN"/>
    <property type="match status" value="1"/>
</dbReference>
<keyword evidence="10" id="KW-1185">Reference proteome</keyword>
<evidence type="ECO:0000313" key="9">
    <source>
        <dbReference type="EMBL" id="QBK30488.1"/>
    </source>
</evidence>